<organism evidence="2 3">
    <name type="scientific">Streptomyces yokosukanensis</name>
    <dbReference type="NCBI Taxonomy" id="67386"/>
    <lineage>
        <taxon>Bacteria</taxon>
        <taxon>Bacillati</taxon>
        <taxon>Actinomycetota</taxon>
        <taxon>Actinomycetes</taxon>
        <taxon>Kitasatosporales</taxon>
        <taxon>Streptomycetaceae</taxon>
        <taxon>Streptomyces</taxon>
    </lineage>
</organism>
<sequence length="250" mass="27909">MSSAESSPPGERWRCLPDTDVLLDGVDADEEAVDAFYREIGVNSDMLVPLAEHHSADGVHSYWVLHDSAPGDHPGVPQYVALHLHRNPEERTFRFEHEVLPLPAMAQSWLIHRGCPRQSIERDPRLGPDPADEETRALERRLMGDGDHYGLGYSYTRDDLDDYVTVVALRALEARAQSPFRVVVDEFDTKAWTYTLREGGFATAEEAVQWCQDRLFGTAGSLPPVRPTTSSIQQTLPAKAGVPRPPGRSR</sequence>
<gene>
    <name evidence="2" type="ORF">AQI95_29115</name>
</gene>
<protein>
    <submittedName>
        <fullName evidence="2">Uncharacterized protein</fullName>
    </submittedName>
</protein>
<comment type="caution">
    <text evidence="2">The sequence shown here is derived from an EMBL/GenBank/DDBJ whole genome shotgun (WGS) entry which is preliminary data.</text>
</comment>
<feature type="region of interest" description="Disordered" evidence="1">
    <location>
        <begin position="221"/>
        <end position="250"/>
    </location>
</feature>
<dbReference type="EMBL" id="LMWN01000040">
    <property type="protein sequence ID" value="KUN02133.1"/>
    <property type="molecule type" value="Genomic_DNA"/>
</dbReference>
<reference evidence="2 3" key="1">
    <citation type="submission" date="2015-10" db="EMBL/GenBank/DDBJ databases">
        <title>Draft genome sequence of Streptomyces yokosukanensis DSM 40224, type strain for the species Streptomyces yokosukanensis.</title>
        <authorList>
            <person name="Ruckert C."/>
            <person name="Winkler A."/>
            <person name="Kalinowski J."/>
            <person name="Kampfer P."/>
            <person name="Glaeser S."/>
        </authorList>
    </citation>
    <scope>NUCLEOTIDE SEQUENCE [LARGE SCALE GENOMIC DNA]</scope>
    <source>
        <strain evidence="2 3">DSM 40224</strain>
    </source>
</reference>
<keyword evidence="3" id="KW-1185">Reference proteome</keyword>
<dbReference type="AlphaFoldDB" id="A0A101NZG2"/>
<dbReference type="RefSeq" id="WP_067130213.1">
    <property type="nucleotide sequence ID" value="NZ_KQ948217.1"/>
</dbReference>
<evidence type="ECO:0000256" key="1">
    <source>
        <dbReference type="SAM" id="MobiDB-lite"/>
    </source>
</evidence>
<name>A0A101NZG2_9ACTN</name>
<accession>A0A101NZG2</accession>
<dbReference type="Proteomes" id="UP000053127">
    <property type="component" value="Unassembled WGS sequence"/>
</dbReference>
<feature type="compositionally biased region" description="Polar residues" evidence="1">
    <location>
        <begin position="227"/>
        <end position="236"/>
    </location>
</feature>
<evidence type="ECO:0000313" key="2">
    <source>
        <dbReference type="EMBL" id="KUN02133.1"/>
    </source>
</evidence>
<evidence type="ECO:0000313" key="3">
    <source>
        <dbReference type="Proteomes" id="UP000053127"/>
    </source>
</evidence>
<dbReference type="STRING" id="67386.AQI95_29115"/>
<proteinExistence type="predicted"/>